<evidence type="ECO:0000313" key="2">
    <source>
        <dbReference type="Proteomes" id="UP001516023"/>
    </source>
</evidence>
<dbReference type="EMBL" id="JABMIG020000236">
    <property type="protein sequence ID" value="KAL3784449.1"/>
    <property type="molecule type" value="Genomic_DNA"/>
</dbReference>
<dbReference type="Proteomes" id="UP001516023">
    <property type="component" value="Unassembled WGS sequence"/>
</dbReference>
<keyword evidence="2" id="KW-1185">Reference proteome</keyword>
<protein>
    <submittedName>
        <fullName evidence="1">Uncharacterized protein</fullName>
    </submittedName>
</protein>
<dbReference type="Pfam" id="PF01042">
    <property type="entry name" value="Ribonuc_L-PSP"/>
    <property type="match status" value="1"/>
</dbReference>
<dbReference type="Gene3D" id="3.30.1330.40">
    <property type="entry name" value="RutC-like"/>
    <property type="match status" value="1"/>
</dbReference>
<proteinExistence type="predicted"/>
<dbReference type="PANTHER" id="PTHR47328">
    <property type="match status" value="1"/>
</dbReference>
<dbReference type="SUPFAM" id="SSF55298">
    <property type="entry name" value="YjgF-like"/>
    <property type="match status" value="1"/>
</dbReference>
<dbReference type="InterPro" id="IPR035709">
    <property type="entry name" value="YoaB-like"/>
</dbReference>
<comment type="caution">
    <text evidence="1">The sequence shown here is derived from an EMBL/GenBank/DDBJ whole genome shotgun (WGS) entry which is preliminary data.</text>
</comment>
<evidence type="ECO:0000313" key="1">
    <source>
        <dbReference type="EMBL" id="KAL3784449.1"/>
    </source>
</evidence>
<sequence length="120" mass="13338">MSSSIQRLETSHPRMSQIVVHNNIVYLSGQVDETGATDVAGQTRSTLAEIDRLLELAGTDKSKLIRATIWLQNIERDFAGMNEVWTAWVDPNNKPVRATTEAKLAADKYLVEIQVEAALD</sequence>
<dbReference type="InterPro" id="IPR035959">
    <property type="entry name" value="RutC-like_sf"/>
</dbReference>
<gene>
    <name evidence="1" type="ORF">HJC23_002493</name>
</gene>
<dbReference type="InterPro" id="IPR006175">
    <property type="entry name" value="YjgF/YER057c/UK114"/>
</dbReference>
<dbReference type="AlphaFoldDB" id="A0ABD3P841"/>
<accession>A0ABD3P841</accession>
<dbReference type="PANTHER" id="PTHR47328:SF1">
    <property type="entry name" value="RUTC FAMILY PROTEIN YOAB"/>
    <property type="match status" value="1"/>
</dbReference>
<dbReference type="CDD" id="cd06150">
    <property type="entry name" value="YjgF_YER057c_UK114_like_2"/>
    <property type="match status" value="1"/>
</dbReference>
<name>A0ABD3P841_9STRA</name>
<reference evidence="1 2" key="1">
    <citation type="journal article" date="2020" name="G3 (Bethesda)">
        <title>Improved Reference Genome for Cyclotella cryptica CCMP332, a Model for Cell Wall Morphogenesis, Salinity Adaptation, and Lipid Production in Diatoms (Bacillariophyta).</title>
        <authorList>
            <person name="Roberts W.R."/>
            <person name="Downey K.M."/>
            <person name="Ruck E.C."/>
            <person name="Traller J.C."/>
            <person name="Alverson A.J."/>
        </authorList>
    </citation>
    <scope>NUCLEOTIDE SEQUENCE [LARGE SCALE GENOMIC DNA]</scope>
    <source>
        <strain evidence="1 2">CCMP332</strain>
    </source>
</reference>
<organism evidence="1 2">
    <name type="scientific">Cyclotella cryptica</name>
    <dbReference type="NCBI Taxonomy" id="29204"/>
    <lineage>
        <taxon>Eukaryota</taxon>
        <taxon>Sar</taxon>
        <taxon>Stramenopiles</taxon>
        <taxon>Ochrophyta</taxon>
        <taxon>Bacillariophyta</taxon>
        <taxon>Coscinodiscophyceae</taxon>
        <taxon>Thalassiosirophycidae</taxon>
        <taxon>Stephanodiscales</taxon>
        <taxon>Stephanodiscaceae</taxon>
        <taxon>Cyclotella</taxon>
    </lineage>
</organism>